<gene>
    <name evidence="2" type="ORF">RB602_14260</name>
</gene>
<sequence length="222" mass="24688">MTALYKMRIDIVSDVVCPWCIIGYKQLENALEMVGDEVEAEIVWQPFELNPHMPPEGQDMAEHVAQKYGTTPEQSAKTRGHMMGLAEKLGFPFSNAPGKRIYNTFKAHQLLHWAGESFGSTLQTRLKLAFFEAYFQENQDVSDEDVLLRAVEGTGLDPDAARAVLNDLVQAERTREALNGWVERGVSGVPATILDGKYMVPGAQDAETFAQMIRKVIAKEAA</sequence>
<dbReference type="Proteomes" id="UP001302429">
    <property type="component" value="Chromosome"/>
</dbReference>
<dbReference type="InterPro" id="IPR036249">
    <property type="entry name" value="Thioredoxin-like_sf"/>
</dbReference>
<dbReference type="GO" id="GO:0016491">
    <property type="term" value="F:oxidoreductase activity"/>
    <property type="evidence" value="ECO:0007669"/>
    <property type="project" value="InterPro"/>
</dbReference>
<accession>A0AA97F687</accession>
<dbReference type="PANTHER" id="PTHR13887">
    <property type="entry name" value="GLUTATHIONE S-TRANSFERASE KAPPA"/>
    <property type="match status" value="1"/>
</dbReference>
<dbReference type="AlphaFoldDB" id="A0AA97F687"/>
<evidence type="ECO:0000313" key="3">
    <source>
        <dbReference type="Proteomes" id="UP001302429"/>
    </source>
</evidence>
<dbReference type="InterPro" id="IPR001853">
    <property type="entry name" value="DSBA-like_thioredoxin_dom"/>
</dbReference>
<keyword evidence="3" id="KW-1185">Reference proteome</keyword>
<evidence type="ECO:0000259" key="1">
    <source>
        <dbReference type="Pfam" id="PF01323"/>
    </source>
</evidence>
<dbReference type="SUPFAM" id="SSF52833">
    <property type="entry name" value="Thioredoxin-like"/>
    <property type="match status" value="1"/>
</dbReference>
<name>A0AA97F687_9SPHN</name>
<protein>
    <submittedName>
        <fullName evidence="2">DsbA family oxidoreductase</fullName>
    </submittedName>
</protein>
<dbReference type="RefSeq" id="WP_317081481.1">
    <property type="nucleotide sequence ID" value="NZ_CP136594.1"/>
</dbReference>
<feature type="domain" description="DSBA-like thioredoxin" evidence="1">
    <location>
        <begin position="9"/>
        <end position="213"/>
    </location>
</feature>
<dbReference type="Gene3D" id="3.40.30.10">
    <property type="entry name" value="Glutaredoxin"/>
    <property type="match status" value="1"/>
</dbReference>
<dbReference type="EMBL" id="CP136594">
    <property type="protein sequence ID" value="WOE74981.1"/>
    <property type="molecule type" value="Genomic_DNA"/>
</dbReference>
<reference evidence="2 3" key="1">
    <citation type="submission" date="2023-10" db="EMBL/GenBank/DDBJ databases">
        <title>Complete genome sequence of a Sphingomonadaceae bacterium.</title>
        <authorList>
            <person name="Yan C."/>
        </authorList>
    </citation>
    <scope>NUCLEOTIDE SEQUENCE [LARGE SCALE GENOMIC DNA]</scope>
    <source>
        <strain evidence="2 3">SCSIO 66989</strain>
    </source>
</reference>
<organism evidence="2 3">
    <name type="scientific">Alterisphingorhabdus coralli</name>
    <dbReference type="NCBI Taxonomy" id="3071408"/>
    <lineage>
        <taxon>Bacteria</taxon>
        <taxon>Pseudomonadati</taxon>
        <taxon>Pseudomonadota</taxon>
        <taxon>Alphaproteobacteria</taxon>
        <taxon>Sphingomonadales</taxon>
        <taxon>Sphingomonadaceae</taxon>
        <taxon>Alterisphingorhabdus (ex Yan et al. 2024)</taxon>
    </lineage>
</organism>
<dbReference type="KEGG" id="acoa:RB602_14260"/>
<evidence type="ECO:0000313" key="2">
    <source>
        <dbReference type="EMBL" id="WOE74981.1"/>
    </source>
</evidence>
<dbReference type="Pfam" id="PF01323">
    <property type="entry name" value="DSBA"/>
    <property type="match status" value="1"/>
</dbReference>
<dbReference type="CDD" id="cd03024">
    <property type="entry name" value="DsbA_FrnE"/>
    <property type="match status" value="1"/>
</dbReference>
<proteinExistence type="predicted"/>
<dbReference type="PANTHER" id="PTHR13887:SF41">
    <property type="entry name" value="THIOREDOXIN SUPERFAMILY PROTEIN"/>
    <property type="match status" value="1"/>
</dbReference>